<dbReference type="AlphaFoldDB" id="A0A3L6QNF7"/>
<feature type="region of interest" description="Disordered" evidence="1">
    <location>
        <begin position="203"/>
        <end position="224"/>
    </location>
</feature>
<dbReference type="PANTHER" id="PTHR21450:SF23">
    <property type="entry name" value="PROTEIN ALTERED PHOSPHATE STARVATION RESPONSE 1"/>
    <property type="match status" value="1"/>
</dbReference>
<reference evidence="4" key="1">
    <citation type="journal article" date="2019" name="Nat. Commun.">
        <title>The genome of broomcorn millet.</title>
        <authorList>
            <person name="Zou C."/>
            <person name="Miki D."/>
            <person name="Li D."/>
            <person name="Tang Q."/>
            <person name="Xiao L."/>
            <person name="Rajput S."/>
            <person name="Deng P."/>
            <person name="Jia W."/>
            <person name="Huang R."/>
            <person name="Zhang M."/>
            <person name="Sun Y."/>
            <person name="Hu J."/>
            <person name="Fu X."/>
            <person name="Schnable P.S."/>
            <person name="Li F."/>
            <person name="Zhang H."/>
            <person name="Feng B."/>
            <person name="Zhu X."/>
            <person name="Liu R."/>
            <person name="Schnable J.C."/>
            <person name="Zhu J.-K."/>
            <person name="Zhang H."/>
        </authorList>
    </citation>
    <scope>NUCLEOTIDE SEQUENCE [LARGE SCALE GENOMIC DNA]</scope>
</reference>
<dbReference type="PANTHER" id="PTHR21450">
    <property type="entry name" value="PROTEIN ALTERED PHOSPHATE STARVATION RESPONSE 1"/>
    <property type="match status" value="1"/>
</dbReference>
<dbReference type="OrthoDB" id="696373at2759"/>
<dbReference type="Pfam" id="PF04783">
    <property type="entry name" value="DUF630"/>
    <property type="match status" value="1"/>
</dbReference>
<evidence type="ECO:0000313" key="3">
    <source>
        <dbReference type="EMBL" id="RLM85350.1"/>
    </source>
</evidence>
<protein>
    <recommendedName>
        <fullName evidence="2">DUF630 domain-containing protein</fullName>
    </recommendedName>
</protein>
<gene>
    <name evidence="3" type="ORF">C2845_PM04G22680</name>
</gene>
<dbReference type="EMBL" id="PQIB02000011">
    <property type="protein sequence ID" value="RLM85350.1"/>
    <property type="molecule type" value="Genomic_DNA"/>
</dbReference>
<evidence type="ECO:0000259" key="2">
    <source>
        <dbReference type="Pfam" id="PF04783"/>
    </source>
</evidence>
<comment type="caution">
    <text evidence="3">The sequence shown here is derived from an EMBL/GenBank/DDBJ whole genome shotgun (WGS) entry which is preliminary data.</text>
</comment>
<keyword evidence="4" id="KW-1185">Reference proteome</keyword>
<feature type="domain" description="DUF630" evidence="2">
    <location>
        <begin position="1"/>
        <end position="59"/>
    </location>
</feature>
<organism evidence="3 4">
    <name type="scientific">Panicum miliaceum</name>
    <name type="common">Proso millet</name>
    <name type="synonym">Broomcorn millet</name>
    <dbReference type="NCBI Taxonomy" id="4540"/>
    <lineage>
        <taxon>Eukaryota</taxon>
        <taxon>Viridiplantae</taxon>
        <taxon>Streptophyta</taxon>
        <taxon>Embryophyta</taxon>
        <taxon>Tracheophyta</taxon>
        <taxon>Spermatophyta</taxon>
        <taxon>Magnoliopsida</taxon>
        <taxon>Liliopsida</taxon>
        <taxon>Poales</taxon>
        <taxon>Poaceae</taxon>
        <taxon>PACMAD clade</taxon>
        <taxon>Panicoideae</taxon>
        <taxon>Panicodae</taxon>
        <taxon>Paniceae</taxon>
        <taxon>Panicinae</taxon>
        <taxon>Panicum</taxon>
        <taxon>Panicum sect. Panicum</taxon>
    </lineage>
</organism>
<accession>A0A3L6QNF7</accession>
<name>A0A3L6QNF7_PANMI</name>
<dbReference type="Proteomes" id="UP000275267">
    <property type="component" value="Unassembled WGS sequence"/>
</dbReference>
<dbReference type="InterPro" id="IPR006868">
    <property type="entry name" value="DUF630"/>
</dbReference>
<evidence type="ECO:0000313" key="4">
    <source>
        <dbReference type="Proteomes" id="UP000275267"/>
    </source>
</evidence>
<evidence type="ECO:0000256" key="1">
    <source>
        <dbReference type="SAM" id="MobiDB-lite"/>
    </source>
</evidence>
<dbReference type="STRING" id="4540.A0A3L6QNF7"/>
<sequence length="224" mass="23727">MGCCQSRLERLEAVSRCKARRRYTKQLVQARRDMAAAHALYLRALRATGASLMHFSSAEAEHPHPHSSWTTNSSSISASAILPPPQPPPMPSSWDFWDPFAPSSSRSVTEDADWDDAATTVVDAPIAPARPVVTAAAAVAAPPSIVTATTTSTTPSELTVVAVPRGGTGNKDLAEIATELDEYFLKAADSGARVAALLEAPICEPPEPTATNSSLPGKPFLRLQ</sequence>
<proteinExistence type="predicted"/>